<dbReference type="EMBL" id="GDHF01000885">
    <property type="protein sequence ID" value="JAI51429.1"/>
    <property type="molecule type" value="Transcribed_RNA"/>
</dbReference>
<reference evidence="2" key="1">
    <citation type="submission" date="2015-06" db="EMBL/GenBank/DDBJ databases">
        <authorList>
            <person name="Hoefler B.C."/>
            <person name="Straight P.D."/>
        </authorList>
    </citation>
    <scope>NUCLEOTIDE SEQUENCE</scope>
</reference>
<organism evidence="2">
    <name type="scientific">Bactrocera latifrons</name>
    <name type="common">Malaysian fruit fly</name>
    <name type="synonym">Chaetodacus latifrons</name>
    <dbReference type="NCBI Taxonomy" id="174628"/>
    <lineage>
        <taxon>Eukaryota</taxon>
        <taxon>Metazoa</taxon>
        <taxon>Ecdysozoa</taxon>
        <taxon>Arthropoda</taxon>
        <taxon>Hexapoda</taxon>
        <taxon>Insecta</taxon>
        <taxon>Pterygota</taxon>
        <taxon>Neoptera</taxon>
        <taxon>Endopterygota</taxon>
        <taxon>Diptera</taxon>
        <taxon>Brachycera</taxon>
        <taxon>Muscomorpha</taxon>
        <taxon>Tephritoidea</taxon>
        <taxon>Tephritidae</taxon>
        <taxon>Bactrocera</taxon>
        <taxon>Bactrocera</taxon>
    </lineage>
</organism>
<keyword evidence="1" id="KW-0812">Transmembrane</keyword>
<dbReference type="AlphaFoldDB" id="A0A0K8WK44"/>
<evidence type="ECO:0000256" key="1">
    <source>
        <dbReference type="SAM" id="Phobius"/>
    </source>
</evidence>
<proteinExistence type="predicted"/>
<feature type="transmembrane region" description="Helical" evidence="1">
    <location>
        <begin position="25"/>
        <end position="44"/>
    </location>
</feature>
<keyword evidence="1" id="KW-1133">Transmembrane helix</keyword>
<evidence type="ECO:0000313" key="2">
    <source>
        <dbReference type="EMBL" id="JAI51429.1"/>
    </source>
</evidence>
<name>A0A0K8WK44_BACLA</name>
<keyword evidence="1" id="KW-0472">Membrane</keyword>
<feature type="non-terminal residue" evidence="2">
    <location>
        <position position="1"/>
    </location>
</feature>
<accession>A0A0K8WK44</accession>
<sequence length="124" mass="13348">LFQGIFPSKYSDTFLKQTNSVKMRAFRVCLVLVMFVVMLVGTSGNSVGDNSVLTIETAEEPLTLFDVDAQQGHENEGDRLARGYGGYRGGYGGYRGGYGGYRGGYGGYRGGYGGYGGRRGGYYG</sequence>
<gene>
    <name evidence="2" type="ORF">c0_g3_i1</name>
</gene>
<protein>
    <submittedName>
        <fullName evidence="2">Uncharacterized protein</fullName>
    </submittedName>
</protein>